<dbReference type="InterPro" id="IPR003010">
    <property type="entry name" value="C-N_Hydrolase"/>
</dbReference>
<name>A0A850NYU0_9PROT</name>
<evidence type="ECO:0000313" key="10">
    <source>
        <dbReference type="EMBL" id="NVN31047.1"/>
    </source>
</evidence>
<accession>A0A850NYU0</accession>
<dbReference type="InterPro" id="IPR004563">
    <property type="entry name" value="Apolipo_AcylTrfase"/>
</dbReference>
<feature type="domain" description="CN hydrolase" evidence="9">
    <location>
        <begin position="26"/>
        <end position="265"/>
    </location>
</feature>
<proteinExistence type="inferred from homology"/>
<gene>
    <name evidence="10" type="primary">lnt</name>
    <name evidence="10" type="ORF">HUK83_11965</name>
</gene>
<dbReference type="AlphaFoldDB" id="A0A850NYU0"/>
<keyword evidence="10" id="KW-0449">Lipoprotein</keyword>
<reference evidence="10 11" key="1">
    <citation type="submission" date="2020-06" db="EMBL/GenBank/DDBJ databases">
        <title>Description of novel acetic acid bacteria.</title>
        <authorList>
            <person name="Sombolestani A."/>
        </authorList>
    </citation>
    <scope>NUCLEOTIDE SEQUENCE [LARGE SCALE GENOMIC DNA]</scope>
    <source>
        <strain evidence="10 11">LMG 26838</strain>
    </source>
</reference>
<protein>
    <submittedName>
        <fullName evidence="10">Apolipoprotein N-acyltransferase</fullName>
    </submittedName>
</protein>
<keyword evidence="7" id="KW-0472">Membrane</keyword>
<feature type="non-terminal residue" evidence="10">
    <location>
        <position position="1"/>
    </location>
</feature>
<comment type="similarity">
    <text evidence="2">Belongs to the CN hydrolase family. Apolipoprotein N-acyltransferase subfamily.</text>
</comment>
<dbReference type="EMBL" id="JABXXQ010000272">
    <property type="protein sequence ID" value="NVN31047.1"/>
    <property type="molecule type" value="Genomic_DNA"/>
</dbReference>
<evidence type="ECO:0000256" key="5">
    <source>
        <dbReference type="ARBA" id="ARBA00022692"/>
    </source>
</evidence>
<dbReference type="GO" id="GO:0042158">
    <property type="term" value="P:lipoprotein biosynthetic process"/>
    <property type="evidence" value="ECO:0007669"/>
    <property type="project" value="InterPro"/>
</dbReference>
<evidence type="ECO:0000256" key="3">
    <source>
        <dbReference type="ARBA" id="ARBA00022475"/>
    </source>
</evidence>
<dbReference type="PROSITE" id="PS50263">
    <property type="entry name" value="CN_HYDROLASE"/>
    <property type="match status" value="1"/>
</dbReference>
<dbReference type="PANTHER" id="PTHR38686:SF1">
    <property type="entry name" value="APOLIPOPROTEIN N-ACYLTRANSFERASE"/>
    <property type="match status" value="1"/>
</dbReference>
<dbReference type="Proteomes" id="UP000565205">
    <property type="component" value="Unassembled WGS sequence"/>
</dbReference>
<dbReference type="Gene3D" id="3.60.110.10">
    <property type="entry name" value="Carbon-nitrogen hydrolase"/>
    <property type="match status" value="1"/>
</dbReference>
<dbReference type="GO" id="GO:0005886">
    <property type="term" value="C:plasma membrane"/>
    <property type="evidence" value="ECO:0007669"/>
    <property type="project" value="UniProtKB-SubCell"/>
</dbReference>
<sequence>LWAGAGTWRLSAERPAGGSAPLMVLVQGNIGESAKLDRTAMVGIFRHYLDLTRRAMAGLPAVHGPVIVAWPETAFPGLLDTDSRARFMIAEAARGARAMLIGSVRFDDHDRPRNSVIALDSDGNVSGIYDKAHLVPFGEYQPRGLPVQIVPGGGFAAGPGPRTLDLPGIPPVGPLVCYEVIFPGAVTQPGDRPAWLLNLTNDAWYGDSAGPRQHLASARMRAVEEGLPLARDANTGISAVFDAYGRQTARLGWGVAGTLVAPLPPALPPTLFARFGLRIPLGLAVLCIALGLVRIGRGGPHRPGDC</sequence>
<evidence type="ECO:0000256" key="4">
    <source>
        <dbReference type="ARBA" id="ARBA00022679"/>
    </source>
</evidence>
<dbReference type="NCBIfam" id="TIGR00546">
    <property type="entry name" value="lnt"/>
    <property type="match status" value="1"/>
</dbReference>
<dbReference type="RefSeq" id="WP_176625069.1">
    <property type="nucleotide sequence ID" value="NZ_JABXXQ010000272.1"/>
</dbReference>
<dbReference type="SUPFAM" id="SSF56317">
    <property type="entry name" value="Carbon-nitrogen hydrolase"/>
    <property type="match status" value="1"/>
</dbReference>
<dbReference type="CDD" id="cd07571">
    <property type="entry name" value="ALP_N-acyl_transferase"/>
    <property type="match status" value="1"/>
</dbReference>
<evidence type="ECO:0000256" key="6">
    <source>
        <dbReference type="ARBA" id="ARBA00022989"/>
    </source>
</evidence>
<dbReference type="Pfam" id="PF00795">
    <property type="entry name" value="CN_hydrolase"/>
    <property type="match status" value="1"/>
</dbReference>
<dbReference type="InterPro" id="IPR036526">
    <property type="entry name" value="C-N_Hydrolase_sf"/>
</dbReference>
<keyword evidence="4 10" id="KW-0808">Transferase</keyword>
<keyword evidence="8 10" id="KW-0012">Acyltransferase</keyword>
<keyword evidence="3" id="KW-1003">Cell membrane</keyword>
<evidence type="ECO:0000259" key="9">
    <source>
        <dbReference type="PROSITE" id="PS50263"/>
    </source>
</evidence>
<comment type="caution">
    <text evidence="10">The sequence shown here is derived from an EMBL/GenBank/DDBJ whole genome shotgun (WGS) entry which is preliminary data.</text>
</comment>
<keyword evidence="6" id="KW-1133">Transmembrane helix</keyword>
<comment type="subcellular location">
    <subcellularLocation>
        <location evidence="1">Cell membrane</location>
        <topology evidence="1">Multi-pass membrane protein</topology>
    </subcellularLocation>
</comment>
<evidence type="ECO:0000313" key="11">
    <source>
        <dbReference type="Proteomes" id="UP000565205"/>
    </source>
</evidence>
<evidence type="ECO:0000256" key="2">
    <source>
        <dbReference type="ARBA" id="ARBA00010065"/>
    </source>
</evidence>
<dbReference type="PANTHER" id="PTHR38686">
    <property type="entry name" value="APOLIPOPROTEIN N-ACYLTRANSFERASE"/>
    <property type="match status" value="1"/>
</dbReference>
<organism evidence="10 11">
    <name type="scientific">Endobacter medicaginis</name>
    <dbReference type="NCBI Taxonomy" id="1181271"/>
    <lineage>
        <taxon>Bacteria</taxon>
        <taxon>Pseudomonadati</taxon>
        <taxon>Pseudomonadota</taxon>
        <taxon>Alphaproteobacteria</taxon>
        <taxon>Acetobacterales</taxon>
        <taxon>Acetobacteraceae</taxon>
        <taxon>Endobacter</taxon>
    </lineage>
</organism>
<evidence type="ECO:0000256" key="1">
    <source>
        <dbReference type="ARBA" id="ARBA00004651"/>
    </source>
</evidence>
<keyword evidence="5" id="KW-0812">Transmembrane</keyword>
<evidence type="ECO:0000256" key="7">
    <source>
        <dbReference type="ARBA" id="ARBA00023136"/>
    </source>
</evidence>
<dbReference type="GO" id="GO:0016410">
    <property type="term" value="F:N-acyltransferase activity"/>
    <property type="evidence" value="ECO:0007669"/>
    <property type="project" value="InterPro"/>
</dbReference>
<evidence type="ECO:0000256" key="8">
    <source>
        <dbReference type="ARBA" id="ARBA00023315"/>
    </source>
</evidence>